<dbReference type="SMART" id="SM00671">
    <property type="entry name" value="SEL1"/>
    <property type="match status" value="5"/>
</dbReference>
<dbReference type="RefSeq" id="WP_117963165.1">
    <property type="nucleotide sequence ID" value="NZ_JAJEQF010000003.1"/>
</dbReference>
<keyword evidence="2" id="KW-1185">Reference proteome</keyword>
<accession>A0AAE3AUW7</accession>
<dbReference type="InterPro" id="IPR006597">
    <property type="entry name" value="Sel1-like"/>
</dbReference>
<organism evidence="1 2">
    <name type="scientific">Gallintestinimicrobium propionicum</name>
    <dbReference type="NCBI Taxonomy" id="2981770"/>
    <lineage>
        <taxon>Bacteria</taxon>
        <taxon>Bacillati</taxon>
        <taxon>Bacillota</taxon>
        <taxon>Clostridia</taxon>
        <taxon>Lachnospirales</taxon>
        <taxon>Lachnospiraceae</taxon>
        <taxon>Gallintestinimicrobium</taxon>
    </lineage>
</organism>
<dbReference type="InterPro" id="IPR050767">
    <property type="entry name" value="Sel1_AlgK"/>
</dbReference>
<dbReference type="PANTHER" id="PTHR11102:SF160">
    <property type="entry name" value="ERAD-ASSOCIATED E3 UBIQUITIN-PROTEIN LIGASE COMPONENT HRD3"/>
    <property type="match status" value="1"/>
</dbReference>
<dbReference type="SUPFAM" id="SSF81901">
    <property type="entry name" value="HCP-like"/>
    <property type="match status" value="1"/>
</dbReference>
<dbReference type="Pfam" id="PF08238">
    <property type="entry name" value="Sel1"/>
    <property type="match status" value="5"/>
</dbReference>
<evidence type="ECO:0000313" key="1">
    <source>
        <dbReference type="EMBL" id="MCC2166537.1"/>
    </source>
</evidence>
<dbReference type="EMBL" id="JAJEQF010000003">
    <property type="protein sequence ID" value="MCC2166537.1"/>
    <property type="molecule type" value="Genomic_DNA"/>
</dbReference>
<reference evidence="1 2" key="1">
    <citation type="submission" date="2021-10" db="EMBL/GenBank/DDBJ databases">
        <title>Anaerobic single-cell dispensing facilitates the cultivation of human gut bacteria.</title>
        <authorList>
            <person name="Afrizal A."/>
        </authorList>
    </citation>
    <scope>NUCLEOTIDE SEQUENCE [LARGE SCALE GENOMIC DNA]</scope>
    <source>
        <strain evidence="1 2">CLA-AA-H244</strain>
    </source>
</reference>
<dbReference type="Gene3D" id="1.25.40.10">
    <property type="entry name" value="Tetratricopeptide repeat domain"/>
    <property type="match status" value="2"/>
</dbReference>
<sequence length="278" mass="30996">MGFLSRLFGGNQSNAVEQVRSQPEGFYIVKYEYGEGQARSLFQKAEAGDVNAQLTIAKCFMDAAEQPYALPWYERAALAGSSQALHELTYFYEGRYVGVEADPEKAEQVRREALEMNNPEAILKLASQYYSGDGVEKDKEMAFKYYMKAAELGNGEAMAEVGMCYLNGEGVNQSDSQAFAWLSKSNDTCYGYYNLAQCYIKGIGTSKNLERGVSYLERAVEGKCLHLSEARRQLVDLYSKGYGGPDAKRKMGEIQEEINQSDKLMDELASLILSDSNN</sequence>
<dbReference type="InterPro" id="IPR011990">
    <property type="entry name" value="TPR-like_helical_dom_sf"/>
</dbReference>
<dbReference type="Proteomes" id="UP001199355">
    <property type="component" value="Unassembled WGS sequence"/>
</dbReference>
<evidence type="ECO:0000313" key="2">
    <source>
        <dbReference type="Proteomes" id="UP001199355"/>
    </source>
</evidence>
<protein>
    <submittedName>
        <fullName evidence="1">Sel1 repeat family protein</fullName>
    </submittedName>
</protein>
<proteinExistence type="predicted"/>
<name>A0AAE3AUW7_9FIRM</name>
<dbReference type="AlphaFoldDB" id="A0AAE3AUW7"/>
<gene>
    <name evidence="1" type="ORF">LKD45_02275</name>
</gene>
<dbReference type="PANTHER" id="PTHR11102">
    <property type="entry name" value="SEL-1-LIKE PROTEIN"/>
    <property type="match status" value="1"/>
</dbReference>
<comment type="caution">
    <text evidence="1">The sequence shown here is derived from an EMBL/GenBank/DDBJ whole genome shotgun (WGS) entry which is preliminary data.</text>
</comment>